<name>A0A7D5D6K4_9PSED</name>
<keyword evidence="3" id="KW-0010">Activator</keyword>
<proteinExistence type="predicted"/>
<feature type="domain" description="HTH araC/xylS-type" evidence="6">
    <location>
        <begin position="208"/>
        <end position="307"/>
    </location>
</feature>
<dbReference type="PROSITE" id="PS01124">
    <property type="entry name" value="HTH_ARAC_FAMILY_2"/>
    <property type="match status" value="1"/>
</dbReference>
<evidence type="ECO:0000256" key="4">
    <source>
        <dbReference type="ARBA" id="ARBA00023163"/>
    </source>
</evidence>
<keyword evidence="4" id="KW-0804">Transcription</keyword>
<keyword evidence="8" id="KW-1185">Reference proteome</keyword>
<evidence type="ECO:0000256" key="5">
    <source>
        <dbReference type="ARBA" id="ARBA00037345"/>
    </source>
</evidence>
<dbReference type="Pfam" id="PF14525">
    <property type="entry name" value="AraC_binding_2"/>
    <property type="match status" value="1"/>
</dbReference>
<evidence type="ECO:0000256" key="1">
    <source>
        <dbReference type="ARBA" id="ARBA00023015"/>
    </source>
</evidence>
<dbReference type="SMART" id="SM00342">
    <property type="entry name" value="HTH_ARAC"/>
    <property type="match status" value="1"/>
</dbReference>
<dbReference type="InterPro" id="IPR009057">
    <property type="entry name" value="Homeodomain-like_sf"/>
</dbReference>
<dbReference type="Pfam" id="PF12833">
    <property type="entry name" value="HTH_18"/>
    <property type="match status" value="1"/>
</dbReference>
<evidence type="ECO:0000256" key="2">
    <source>
        <dbReference type="ARBA" id="ARBA00023125"/>
    </source>
</evidence>
<sequence length="307" mass="34646">MDSESHMRSVECSNFEAWQALTCETYDRTQSKTLSQSSFDGRLEYKRFGSFAVSHITSQPITYERQSPTDGCDDYYIVLSLCERAHVVQAGRESIQHQGDIVFFDSARPYICHLPQGDDQIVFTVPRKLMLEHVPNAMALSNLTLDGSTPTGRICQLMLREAWAASGVDHGIENRLGCSLLDIMATSYDAAYESQNAHLDARQSRQLDRIKKYIRDNLADPTLGIENVAKQNHVSSRTLNRLFASEDTTAVRWLWEQRVIACKQSIQSFPTRPIGDLALDLGFKSASHLSRAFKAYYGVSPKDVRHT</sequence>
<dbReference type="Gene3D" id="1.10.10.60">
    <property type="entry name" value="Homeodomain-like"/>
    <property type="match status" value="1"/>
</dbReference>
<dbReference type="Proteomes" id="UP000509568">
    <property type="component" value="Chromosome"/>
</dbReference>
<evidence type="ECO:0000256" key="3">
    <source>
        <dbReference type="ARBA" id="ARBA00023159"/>
    </source>
</evidence>
<dbReference type="SUPFAM" id="SSF46689">
    <property type="entry name" value="Homeodomain-like"/>
    <property type="match status" value="1"/>
</dbReference>
<dbReference type="EMBL" id="CP056030">
    <property type="protein sequence ID" value="QKZ04240.1"/>
    <property type="molecule type" value="Genomic_DNA"/>
</dbReference>
<dbReference type="PANTHER" id="PTHR46796:SF6">
    <property type="entry name" value="ARAC SUBFAMILY"/>
    <property type="match status" value="1"/>
</dbReference>
<evidence type="ECO:0000313" key="8">
    <source>
        <dbReference type="Proteomes" id="UP000509568"/>
    </source>
</evidence>
<evidence type="ECO:0000313" key="7">
    <source>
        <dbReference type="EMBL" id="QKZ04240.1"/>
    </source>
</evidence>
<evidence type="ECO:0000259" key="6">
    <source>
        <dbReference type="PROSITE" id="PS01124"/>
    </source>
</evidence>
<dbReference type="InterPro" id="IPR050204">
    <property type="entry name" value="AraC_XylS_family_regulators"/>
</dbReference>
<reference evidence="7 8" key="1">
    <citation type="submission" date="2020-06" db="EMBL/GenBank/DDBJ databases">
        <title>Pseudomonas eucalypticola sp. nov., an endophyte of Eucalyptus dunnii leaves with biocontrol ability of eucalyptus leaf blight.</title>
        <authorList>
            <person name="Liu Y."/>
            <person name="Song Z."/>
            <person name="Zeng H."/>
            <person name="Lu M."/>
            <person name="Wang X."/>
            <person name="Lian X."/>
            <person name="Zhang Q."/>
        </authorList>
    </citation>
    <scope>NUCLEOTIDE SEQUENCE [LARGE SCALE GENOMIC DNA]</scope>
    <source>
        <strain evidence="7 8">NP-1</strain>
    </source>
</reference>
<protein>
    <submittedName>
        <fullName evidence="7">Helix-turn-helix domain-containing protein</fullName>
    </submittedName>
</protein>
<dbReference type="KEGG" id="pez:HWQ56_10770"/>
<dbReference type="GO" id="GO:0003700">
    <property type="term" value="F:DNA-binding transcription factor activity"/>
    <property type="evidence" value="ECO:0007669"/>
    <property type="project" value="InterPro"/>
</dbReference>
<keyword evidence="2" id="KW-0238">DNA-binding</keyword>
<accession>A0A7D5D6K4</accession>
<dbReference type="PANTHER" id="PTHR46796">
    <property type="entry name" value="HTH-TYPE TRANSCRIPTIONAL ACTIVATOR RHAS-RELATED"/>
    <property type="match status" value="1"/>
</dbReference>
<organism evidence="7 8">
    <name type="scientific">Pseudomonas eucalypticola</name>
    <dbReference type="NCBI Taxonomy" id="2599595"/>
    <lineage>
        <taxon>Bacteria</taxon>
        <taxon>Pseudomonadati</taxon>
        <taxon>Pseudomonadota</taxon>
        <taxon>Gammaproteobacteria</taxon>
        <taxon>Pseudomonadales</taxon>
        <taxon>Pseudomonadaceae</taxon>
        <taxon>Pseudomonas</taxon>
    </lineage>
</organism>
<dbReference type="GO" id="GO:0043565">
    <property type="term" value="F:sequence-specific DNA binding"/>
    <property type="evidence" value="ECO:0007669"/>
    <property type="project" value="InterPro"/>
</dbReference>
<gene>
    <name evidence="7" type="ORF">HWQ56_10770</name>
</gene>
<comment type="function">
    <text evidence="5">Regulatory protein of the TOL plasmid xyl operons. XylS activates the xylXYZLTEGFJQKIH operon required for the degradation of toluene, m-xylene and p-xylene.</text>
</comment>
<dbReference type="InterPro" id="IPR035418">
    <property type="entry name" value="AraC-bd_2"/>
</dbReference>
<keyword evidence="1" id="KW-0805">Transcription regulation</keyword>
<dbReference type="InterPro" id="IPR018060">
    <property type="entry name" value="HTH_AraC"/>
</dbReference>
<dbReference type="AlphaFoldDB" id="A0A7D5D6K4"/>